<keyword evidence="2" id="KW-1185">Reference proteome</keyword>
<reference evidence="1 2" key="1">
    <citation type="journal article" date="2019" name="Sci. Rep.">
        <title>Orb-weaving spider Araneus ventricosus genome elucidates the spidroin gene catalogue.</title>
        <authorList>
            <person name="Kono N."/>
            <person name="Nakamura H."/>
            <person name="Ohtoshi R."/>
            <person name="Moran D.A.P."/>
            <person name="Shinohara A."/>
            <person name="Yoshida Y."/>
            <person name="Fujiwara M."/>
            <person name="Mori M."/>
            <person name="Tomita M."/>
            <person name="Arakawa K."/>
        </authorList>
    </citation>
    <scope>NUCLEOTIDE SEQUENCE [LARGE SCALE GENOMIC DNA]</scope>
</reference>
<organism evidence="1 2">
    <name type="scientific">Araneus ventricosus</name>
    <name type="common">Orbweaver spider</name>
    <name type="synonym">Epeira ventricosa</name>
    <dbReference type="NCBI Taxonomy" id="182803"/>
    <lineage>
        <taxon>Eukaryota</taxon>
        <taxon>Metazoa</taxon>
        <taxon>Ecdysozoa</taxon>
        <taxon>Arthropoda</taxon>
        <taxon>Chelicerata</taxon>
        <taxon>Arachnida</taxon>
        <taxon>Araneae</taxon>
        <taxon>Araneomorphae</taxon>
        <taxon>Entelegynae</taxon>
        <taxon>Araneoidea</taxon>
        <taxon>Araneidae</taxon>
        <taxon>Araneus</taxon>
    </lineage>
</organism>
<protein>
    <submittedName>
        <fullName evidence="1">Uncharacterized protein</fullName>
    </submittedName>
</protein>
<sequence>MDSHNRLRWCPRIIARDGGLALPLDTTDSHYRLRRWIRIVHGGGFASPTVVASHRPWWWLRVIHGNGFASSTVMHCHHPR</sequence>
<proteinExistence type="predicted"/>
<evidence type="ECO:0000313" key="1">
    <source>
        <dbReference type="EMBL" id="GBM52461.1"/>
    </source>
</evidence>
<dbReference type="Proteomes" id="UP000499080">
    <property type="component" value="Unassembled WGS sequence"/>
</dbReference>
<name>A0A4Y2GGG4_ARAVE</name>
<accession>A0A4Y2GGG4</accession>
<evidence type="ECO:0000313" key="2">
    <source>
        <dbReference type="Proteomes" id="UP000499080"/>
    </source>
</evidence>
<comment type="caution">
    <text evidence="1">The sequence shown here is derived from an EMBL/GenBank/DDBJ whole genome shotgun (WGS) entry which is preliminary data.</text>
</comment>
<gene>
    <name evidence="1" type="ORF">AVEN_36314_1</name>
</gene>
<dbReference type="EMBL" id="BGPR01001379">
    <property type="protein sequence ID" value="GBM52461.1"/>
    <property type="molecule type" value="Genomic_DNA"/>
</dbReference>
<dbReference type="AlphaFoldDB" id="A0A4Y2GGG4"/>